<feature type="non-terminal residue" evidence="1">
    <location>
        <position position="1151"/>
    </location>
</feature>
<accession>A0ACA9K5K1</accession>
<gene>
    <name evidence="1" type="ORF">ACOLOM_LOCUS835</name>
</gene>
<name>A0ACA9K5K1_9GLOM</name>
<reference evidence="1" key="1">
    <citation type="submission" date="2021-06" db="EMBL/GenBank/DDBJ databases">
        <authorList>
            <person name="Kallberg Y."/>
            <person name="Tangrot J."/>
            <person name="Rosling A."/>
        </authorList>
    </citation>
    <scope>NUCLEOTIDE SEQUENCE</scope>
    <source>
        <strain evidence="1">CL356</strain>
    </source>
</reference>
<proteinExistence type="predicted"/>
<comment type="caution">
    <text evidence="1">The sequence shown here is derived from an EMBL/GenBank/DDBJ whole genome shotgun (WGS) entry which is preliminary data.</text>
</comment>
<dbReference type="EMBL" id="CAJVPT010000918">
    <property type="protein sequence ID" value="CAG8452974.1"/>
    <property type="molecule type" value="Genomic_DNA"/>
</dbReference>
<keyword evidence="2" id="KW-1185">Reference proteome</keyword>
<dbReference type="Proteomes" id="UP000789525">
    <property type="component" value="Unassembled WGS sequence"/>
</dbReference>
<organism evidence="1 2">
    <name type="scientific">Acaulospora colombiana</name>
    <dbReference type="NCBI Taxonomy" id="27376"/>
    <lineage>
        <taxon>Eukaryota</taxon>
        <taxon>Fungi</taxon>
        <taxon>Fungi incertae sedis</taxon>
        <taxon>Mucoromycota</taxon>
        <taxon>Glomeromycotina</taxon>
        <taxon>Glomeromycetes</taxon>
        <taxon>Diversisporales</taxon>
        <taxon>Acaulosporaceae</taxon>
        <taxon>Acaulospora</taxon>
    </lineage>
</organism>
<evidence type="ECO:0000313" key="1">
    <source>
        <dbReference type="EMBL" id="CAG8452974.1"/>
    </source>
</evidence>
<protein>
    <submittedName>
        <fullName evidence="1">9391_t:CDS:1</fullName>
    </submittedName>
</protein>
<evidence type="ECO:0000313" key="2">
    <source>
        <dbReference type="Proteomes" id="UP000789525"/>
    </source>
</evidence>
<sequence>MPPDATERSINRTMNLFGLRREARHPGDPLIVTEATTAWEIYNHKASEVDREMVKDWNDSLNTILIFLTWLRTALYSAILTAFIVESMKLLEEDPTETTRNILLVISRQLANASHPAFEQAAFKIPHYAIVVNGLFFTSLSCALIASLLAVLALQWVANYDMGLNMSSPRKRALQRHIRFRGVEKWKMPELIAGLPLLIFIALFLFFIGIADWLWHMNRGISSIVLGGIGIGSLLWPITNLISIVNVDAPFRTPVSKKLTGIMRQAMAWLQKTMIAPKSTPHGGNGLEQDAEYTMEQQLTFTQREENMFEGKDTIKLDGLLWLANNIEISKSVTNSFIALLKELAEVPALTLMDQEKLKDAPWKAIFEMLCTPYIGKKEYRTDELEVARWICKGMGIAPYFVSPICRRFLTVLRDLENRSIYSVVHFASYKQSPPLESTNYSINLLRLAFFGTKESIPHIEYNYLHFMILNAKKEWPCLEQGDRTRLVRSLAEPWTIPSAVIRIGPPSTVIPVNLLDLVLDFVVPHVGDTFEARYLAAIQGSRNHEWNDAIYQLFRMVAQQMVAQISHKINSLSGCTKELEFLARIMESKRQDLTKEMDDFVWVMIDRYKERYGYRELQRIRNTLCEGLFCRSFKLAWVDLILALDDFVTRLPPSSFHFYSQVVRFIDDFGSASRLEGSTDFGPLVHVRDPCIAWVISWLCPSHLQFQALIHTEFSKWNDIIEHEVVRLLNKDSDVLNTSFESDAQITFLRAIALDGPSNVRIGALSCLARGNWKQKADKWHQVFASPMLRLILEQSANSGGFTIHSLLRQLANDEWFYEEFSEANGLAWLPLIAQNDIYTEDQSLKENILTEILIDQILFSTANRNVQVSLLSSYHYLQSIGQTWTQIGDQSHRLPNLQAALIWVLNHSIKLHNSKILAASSFSLIDQPNLERYNWPTVGEVRSFSFIKDMSDEEWQEWVARLRVLIMGASLGGLKPGPLQNRGRFSRDTDGLCHFTPQCKQLSMENNTTKRPITFFGISREARYPKDSLVVSEDTTAWEIYNYKTGELDREFIKDCNDILTSFIVESMKLLKEDTSDVSRDILLIISRQLANNSFPPFEPIDHTIPSYAIVVNGLLFTSLLCALVAALLAVLALQWIASYDMGLNTTSA</sequence>